<protein>
    <submittedName>
        <fullName evidence="2">Uncharacterized protein</fullName>
    </submittedName>
</protein>
<sequence length="239" mass="27385">MGLDEKAKSIQGVNNLTRTQRILSIDPKRGVEGFCCRKKALGRVHYGIIPFSRNQRGSRREKEKELQLRLLTYRLSLLRALSSLNKSLQLFEKSKKCPRREEVSDDVAAKFSADTCIYSDPGLMLKDVNQLLFREDETRLTKIGASRVVNWGLTGVFHRLYKAANEAVIQTKDRLMQQYMLGETDTWDAAKDIEISEQWKNLEELKDEVEDVEPKEQSDVTGQVNKDDIEVDPPKSPIV</sequence>
<reference evidence="2" key="1">
    <citation type="journal article" date="2022" name="Plant J.">
        <title>Strategies of tolerance reflected in two North American maple genomes.</title>
        <authorList>
            <person name="McEvoy S.L."/>
            <person name="Sezen U.U."/>
            <person name="Trouern-Trend A."/>
            <person name="McMahon S.M."/>
            <person name="Schaberg P.G."/>
            <person name="Yang J."/>
            <person name="Wegrzyn J.L."/>
            <person name="Swenson N.G."/>
        </authorList>
    </citation>
    <scope>NUCLEOTIDE SEQUENCE</scope>
    <source>
        <strain evidence="2">91603</strain>
    </source>
</reference>
<comment type="caution">
    <text evidence="2">The sequence shown here is derived from an EMBL/GenBank/DDBJ whole genome shotgun (WGS) entry which is preliminary data.</text>
</comment>
<name>A0AAD5NSR9_ACENE</name>
<feature type="region of interest" description="Disordered" evidence="1">
    <location>
        <begin position="207"/>
        <end position="239"/>
    </location>
</feature>
<keyword evidence="3" id="KW-1185">Reference proteome</keyword>
<reference evidence="2" key="2">
    <citation type="submission" date="2023-02" db="EMBL/GenBank/DDBJ databases">
        <authorList>
            <person name="Swenson N.G."/>
            <person name="Wegrzyn J.L."/>
            <person name="Mcevoy S.L."/>
        </authorList>
    </citation>
    <scope>NUCLEOTIDE SEQUENCE</scope>
    <source>
        <strain evidence="2">91603</strain>
        <tissue evidence="2">Leaf</tissue>
    </source>
</reference>
<dbReference type="AlphaFoldDB" id="A0AAD5NSR9"/>
<evidence type="ECO:0000256" key="1">
    <source>
        <dbReference type="SAM" id="MobiDB-lite"/>
    </source>
</evidence>
<proteinExistence type="predicted"/>
<accession>A0AAD5NSR9</accession>
<evidence type="ECO:0000313" key="2">
    <source>
        <dbReference type="EMBL" id="KAI9178093.1"/>
    </source>
</evidence>
<gene>
    <name evidence="2" type="ORF">LWI28_022617</name>
</gene>
<dbReference type="EMBL" id="JAJSOW010000102">
    <property type="protein sequence ID" value="KAI9178093.1"/>
    <property type="molecule type" value="Genomic_DNA"/>
</dbReference>
<organism evidence="2 3">
    <name type="scientific">Acer negundo</name>
    <name type="common">Box elder</name>
    <dbReference type="NCBI Taxonomy" id="4023"/>
    <lineage>
        <taxon>Eukaryota</taxon>
        <taxon>Viridiplantae</taxon>
        <taxon>Streptophyta</taxon>
        <taxon>Embryophyta</taxon>
        <taxon>Tracheophyta</taxon>
        <taxon>Spermatophyta</taxon>
        <taxon>Magnoliopsida</taxon>
        <taxon>eudicotyledons</taxon>
        <taxon>Gunneridae</taxon>
        <taxon>Pentapetalae</taxon>
        <taxon>rosids</taxon>
        <taxon>malvids</taxon>
        <taxon>Sapindales</taxon>
        <taxon>Sapindaceae</taxon>
        <taxon>Hippocastanoideae</taxon>
        <taxon>Acereae</taxon>
        <taxon>Acer</taxon>
    </lineage>
</organism>
<dbReference type="Proteomes" id="UP001064489">
    <property type="component" value="Chromosome 5"/>
</dbReference>
<evidence type="ECO:0000313" key="3">
    <source>
        <dbReference type="Proteomes" id="UP001064489"/>
    </source>
</evidence>